<evidence type="ECO:0000313" key="2">
    <source>
        <dbReference type="Proteomes" id="UP000255515"/>
    </source>
</evidence>
<protein>
    <submittedName>
        <fullName evidence="1">Mu-like prophage protein gpG</fullName>
    </submittedName>
</protein>
<name>A0A380ZVW0_9FLAO</name>
<dbReference type="EMBL" id="UFTJ01000005">
    <property type="protein sequence ID" value="SUV53144.1"/>
    <property type="molecule type" value="Genomic_DNA"/>
</dbReference>
<proteinExistence type="predicted"/>
<reference evidence="1 2" key="1">
    <citation type="submission" date="2018-06" db="EMBL/GenBank/DDBJ databases">
        <authorList>
            <consortium name="Pathogen Informatics"/>
            <person name="Doyle S."/>
        </authorList>
    </citation>
    <scope>NUCLEOTIDE SEQUENCE [LARGE SCALE GENOMIC DNA]</scope>
    <source>
        <strain evidence="1 2">NCTC11661</strain>
    </source>
</reference>
<dbReference type="AlphaFoldDB" id="A0A380ZVW0"/>
<sequence length="175" mass="20234">MTPEKFTQQTLNDIKVKLEGEFKENFIRKAFFDEKWKNTKFPNTRGSLMLRSGNLRNSIISKIQGNSIVFSSSMPYADIHNNGGEIKVTPQMKKYFWAMYYKTAKAVGSTKNKERTQRLTAEAQRFKALALKPIGSIIKIEKRQFIGHHNEVDKAVKEIINHNLQELTEALKKIK</sequence>
<dbReference type="Proteomes" id="UP000255515">
    <property type="component" value="Unassembled WGS sequence"/>
</dbReference>
<organism evidence="1 2">
    <name type="scientific">Bergeyella zoohelcum</name>
    <dbReference type="NCBI Taxonomy" id="1015"/>
    <lineage>
        <taxon>Bacteria</taxon>
        <taxon>Pseudomonadati</taxon>
        <taxon>Bacteroidota</taxon>
        <taxon>Flavobacteriia</taxon>
        <taxon>Flavobacteriales</taxon>
        <taxon>Weeksellaceae</taxon>
        <taxon>Bergeyella</taxon>
    </lineage>
</organism>
<dbReference type="RefSeq" id="WP_002688521.1">
    <property type="nucleotide sequence ID" value="NZ_UFTJ01000005.1"/>
</dbReference>
<accession>A0A380ZVW0</accession>
<gene>
    <name evidence="1" type="ORF">NCTC11661_02291</name>
</gene>
<evidence type="ECO:0000313" key="1">
    <source>
        <dbReference type="EMBL" id="SUV53144.1"/>
    </source>
</evidence>